<dbReference type="AlphaFoldDB" id="X1SVI3"/>
<accession>X1SVI3</accession>
<feature type="non-terminal residue" evidence="1">
    <location>
        <position position="1"/>
    </location>
</feature>
<reference evidence="1" key="1">
    <citation type="journal article" date="2014" name="Front. Microbiol.">
        <title>High frequency of phylogenetically diverse reductive dehalogenase-homologous genes in deep subseafloor sedimentary metagenomes.</title>
        <authorList>
            <person name="Kawai M."/>
            <person name="Futagami T."/>
            <person name="Toyoda A."/>
            <person name="Takaki Y."/>
            <person name="Nishi S."/>
            <person name="Hori S."/>
            <person name="Arai W."/>
            <person name="Tsubouchi T."/>
            <person name="Morono Y."/>
            <person name="Uchiyama I."/>
            <person name="Ito T."/>
            <person name="Fujiyama A."/>
            <person name="Inagaki F."/>
            <person name="Takami H."/>
        </authorList>
    </citation>
    <scope>NUCLEOTIDE SEQUENCE</scope>
    <source>
        <strain evidence="1">Expedition CK06-06</strain>
    </source>
</reference>
<organism evidence="1">
    <name type="scientific">marine sediment metagenome</name>
    <dbReference type="NCBI Taxonomy" id="412755"/>
    <lineage>
        <taxon>unclassified sequences</taxon>
        <taxon>metagenomes</taxon>
        <taxon>ecological metagenomes</taxon>
    </lineage>
</organism>
<protein>
    <submittedName>
        <fullName evidence="1">Uncharacterized protein</fullName>
    </submittedName>
</protein>
<evidence type="ECO:0000313" key="1">
    <source>
        <dbReference type="EMBL" id="GAI97057.1"/>
    </source>
</evidence>
<sequence length="83" mass="9168">ENEQGVGGLSLVLMEGFLHEKLDFVGGATMENEHPSHAFWGIEAKLSLKGKVGKVLSKFRPGVYWSQDKCWFGASVALREMSI</sequence>
<proteinExistence type="predicted"/>
<gene>
    <name evidence="1" type="ORF">S12H4_35217</name>
</gene>
<dbReference type="EMBL" id="BARW01020903">
    <property type="protein sequence ID" value="GAI97057.1"/>
    <property type="molecule type" value="Genomic_DNA"/>
</dbReference>
<name>X1SVI3_9ZZZZ</name>
<comment type="caution">
    <text evidence="1">The sequence shown here is derived from an EMBL/GenBank/DDBJ whole genome shotgun (WGS) entry which is preliminary data.</text>
</comment>